<dbReference type="InterPro" id="IPR038454">
    <property type="entry name" value="DnaA_N_sf"/>
</dbReference>
<feature type="compositionally biased region" description="Low complexity" evidence="12">
    <location>
        <begin position="11"/>
        <end position="28"/>
    </location>
</feature>
<evidence type="ECO:0000259" key="14">
    <source>
        <dbReference type="SMART" id="SM00760"/>
    </source>
</evidence>
<dbReference type="InterPro" id="IPR013159">
    <property type="entry name" value="DnaA_C"/>
</dbReference>
<dbReference type="InterPro" id="IPR020591">
    <property type="entry name" value="Chromosome_initiator_DnaA-like"/>
</dbReference>
<comment type="function">
    <text evidence="8 10">Plays an essential role in the initiation and regulation of chromosomal replication. ATP-DnaA binds to the origin of replication (oriC) to initiate formation of the DNA replication initiation complex once per cell cycle. Binds the DnaA box (a 9 base pair repeat at the origin) and separates the double-stranded (ds)DNA. Forms a right-handed helical filament on oriC DNA; dsDNA binds to the exterior of the filament while single-stranded (ss)DNA is stabiized in the filament's interior. The ATP-DnaA-oriC complex binds and stabilizes one strand of the AT-rich DNA unwinding element (DUE), permitting loading of DNA polymerase. After initiation quickly degrades to an ADP-DnaA complex that is not apt for DNA replication. Binds acidic phospholipids.</text>
</comment>
<dbReference type="AlphaFoldDB" id="A0A6N6VPY0"/>
<evidence type="ECO:0000256" key="5">
    <source>
        <dbReference type="ARBA" id="ARBA00022840"/>
    </source>
</evidence>
<evidence type="ECO:0000256" key="11">
    <source>
        <dbReference type="RuleBase" id="RU004227"/>
    </source>
</evidence>
<accession>A0A6N6VPY0</accession>
<evidence type="ECO:0000259" key="13">
    <source>
        <dbReference type="SMART" id="SM00382"/>
    </source>
</evidence>
<comment type="caution">
    <text evidence="15">The sequence shown here is derived from an EMBL/GenBank/DDBJ whole genome shotgun (WGS) entry which is preliminary data.</text>
</comment>
<feature type="domain" description="Chromosomal replication initiator DnaA C-terminal" evidence="14">
    <location>
        <begin position="433"/>
        <end position="502"/>
    </location>
</feature>
<keyword evidence="5 8" id="KW-0067">ATP-binding</keyword>
<dbReference type="InterPro" id="IPR001957">
    <property type="entry name" value="Chromosome_initiator_DnaA"/>
</dbReference>
<keyword evidence="7 8" id="KW-0238">DNA-binding</keyword>
<dbReference type="CDD" id="cd00009">
    <property type="entry name" value="AAA"/>
    <property type="match status" value="1"/>
</dbReference>
<dbReference type="SUPFAM" id="SSF48295">
    <property type="entry name" value="TrpR-like"/>
    <property type="match status" value="1"/>
</dbReference>
<dbReference type="GO" id="GO:0005886">
    <property type="term" value="C:plasma membrane"/>
    <property type="evidence" value="ECO:0007669"/>
    <property type="project" value="TreeGrafter"/>
</dbReference>
<dbReference type="PRINTS" id="PR00051">
    <property type="entry name" value="DNAA"/>
</dbReference>
<comment type="subcellular location">
    <subcellularLocation>
        <location evidence="8">Cytoplasm</location>
    </subcellularLocation>
</comment>
<comment type="caution">
    <text evidence="8">Lacks conserved residue(s) required for the propagation of feature annotation.</text>
</comment>
<dbReference type="SUPFAM" id="SSF52540">
    <property type="entry name" value="P-loop containing nucleoside triphosphate hydrolases"/>
    <property type="match status" value="1"/>
</dbReference>
<dbReference type="SMART" id="SM00382">
    <property type="entry name" value="AAA"/>
    <property type="match status" value="1"/>
</dbReference>
<dbReference type="InterPro" id="IPR013317">
    <property type="entry name" value="DnaA_dom"/>
</dbReference>
<dbReference type="Gene3D" id="3.30.300.180">
    <property type="match status" value="1"/>
</dbReference>
<dbReference type="GO" id="GO:0005524">
    <property type="term" value="F:ATP binding"/>
    <property type="evidence" value="ECO:0007669"/>
    <property type="project" value="UniProtKB-UniRule"/>
</dbReference>
<dbReference type="Gene3D" id="3.40.50.300">
    <property type="entry name" value="P-loop containing nucleotide triphosphate hydrolases"/>
    <property type="match status" value="1"/>
</dbReference>
<dbReference type="Pfam" id="PF11638">
    <property type="entry name" value="DnaA_N"/>
    <property type="match status" value="1"/>
</dbReference>
<dbReference type="GO" id="GO:0006275">
    <property type="term" value="P:regulation of DNA replication"/>
    <property type="evidence" value="ECO:0007669"/>
    <property type="project" value="UniProtKB-UniRule"/>
</dbReference>
<dbReference type="GO" id="GO:0005737">
    <property type="term" value="C:cytoplasm"/>
    <property type="evidence" value="ECO:0007669"/>
    <property type="project" value="UniProtKB-SubCell"/>
</dbReference>
<dbReference type="PANTHER" id="PTHR30050:SF2">
    <property type="entry name" value="CHROMOSOMAL REPLICATION INITIATOR PROTEIN DNAA"/>
    <property type="match status" value="1"/>
</dbReference>
<evidence type="ECO:0000256" key="7">
    <source>
        <dbReference type="ARBA" id="ARBA00023125"/>
    </source>
</evidence>
<dbReference type="SMART" id="SM00760">
    <property type="entry name" value="Bac_DnaA_C"/>
    <property type="match status" value="1"/>
</dbReference>
<dbReference type="NCBIfam" id="TIGR00362">
    <property type="entry name" value="DnaA"/>
    <property type="match status" value="1"/>
</dbReference>
<evidence type="ECO:0000256" key="9">
    <source>
        <dbReference type="NCBIfam" id="TIGR00362"/>
    </source>
</evidence>
<dbReference type="Pfam" id="PF08299">
    <property type="entry name" value="Bac_DnaA_C"/>
    <property type="match status" value="1"/>
</dbReference>
<dbReference type="InterPro" id="IPR003593">
    <property type="entry name" value="AAA+_ATPase"/>
</dbReference>
<name>A0A6N6VPY0_9HYPH</name>
<dbReference type="CDD" id="cd06571">
    <property type="entry name" value="Bac_DnaA_C"/>
    <property type="match status" value="1"/>
</dbReference>
<reference evidence="15 16" key="1">
    <citation type="submission" date="2019-09" db="EMBL/GenBank/DDBJ databases">
        <title>Parvibaculum sedimenti sp. nov., isolated from sediment.</title>
        <authorList>
            <person name="Wang Y."/>
        </authorList>
    </citation>
    <scope>NUCLEOTIDE SEQUENCE [LARGE SCALE GENOMIC DNA]</scope>
    <source>
        <strain evidence="15 16">HXT-9</strain>
    </source>
</reference>
<evidence type="ECO:0000313" key="16">
    <source>
        <dbReference type="Proteomes" id="UP000468901"/>
    </source>
</evidence>
<dbReference type="Pfam" id="PF00308">
    <property type="entry name" value="Bac_DnaA"/>
    <property type="match status" value="1"/>
</dbReference>
<dbReference type="PANTHER" id="PTHR30050">
    <property type="entry name" value="CHROMOSOMAL REPLICATION INITIATOR PROTEIN DNAA"/>
    <property type="match status" value="1"/>
</dbReference>
<feature type="domain" description="AAA+ ATPase" evidence="13">
    <location>
        <begin position="217"/>
        <end position="345"/>
    </location>
</feature>
<dbReference type="RefSeq" id="WP_152214453.1">
    <property type="nucleotide sequence ID" value="NZ_WESC01000001.1"/>
</dbReference>
<sequence length="530" mass="58716">MEQGRAEARPARALGAGREAAESGSAVETGSGAASLVESGLGEQWRRVRARLHAELGEATFNSWFKQIELVGVGDGRVMLAVPTRFIRNWLLSHYAERLSTLWSEEDPALSRIEVLVHTRAAEVAPVAAEPQAAPAPTLTPAAQIDGHAAPRHVAQAAPRFTAPQPTSASQIPNGFEDAGVGAPLDPRLTFDAFVVGKSNELAHAAARRVAEATDVTFNPLFLYGGVGLGKTHLMHAIAWEIRRRQPERKVLYLSAEKFMYQFVRALRFKDTMAFKQQFRTVDVLMIDDVQFISGKDSTQEEFFHTFNALIDHNRQVIISADRSPSDLEGIEERIRSRLGWGLAADIHPTDYELRLGILQAKAEEMASRNGPVTIPDGVLEFLAHRIVSNVRELEGALKRVVAYASLVGRPITLDMSQDVLRDLLRCNDRKITIEEIQRRVAEYYNVRLADMLSARRARAVARPRQVAMYLSKQLTTRSLPEIGRKFGGRDHTTVIHAVRKIDELRAADSGMDEDVDLLRRMLEGGNGAS</sequence>
<keyword evidence="3 8" id="KW-0235">DNA replication</keyword>
<dbReference type="GO" id="GO:0006270">
    <property type="term" value="P:DNA replication initiation"/>
    <property type="evidence" value="ECO:0007669"/>
    <property type="project" value="UniProtKB-UniRule"/>
</dbReference>
<dbReference type="InterPro" id="IPR018312">
    <property type="entry name" value="Chromosome_initiator_DnaA_CS"/>
</dbReference>
<comment type="similarity">
    <text evidence="1 8 11">Belongs to the DnaA family.</text>
</comment>
<evidence type="ECO:0000256" key="10">
    <source>
        <dbReference type="RuleBase" id="RU000577"/>
    </source>
</evidence>
<dbReference type="InterPro" id="IPR024633">
    <property type="entry name" value="DnaA_N_dom"/>
</dbReference>
<comment type="domain">
    <text evidence="8">Domain I is involved in oligomerization and binding regulators, domain II is flexibile and of varying length in different bacteria, domain III forms the AAA+ region, while domain IV binds dsDNA.</text>
</comment>
<dbReference type="FunFam" id="3.40.50.300:FF:000668">
    <property type="entry name" value="Chromosomal replication initiator protein DnaA"/>
    <property type="match status" value="1"/>
</dbReference>
<dbReference type="EMBL" id="WESC01000001">
    <property type="protein sequence ID" value="KAB7742905.1"/>
    <property type="molecule type" value="Genomic_DNA"/>
</dbReference>
<feature type="region of interest" description="Disordered" evidence="12">
    <location>
        <begin position="1"/>
        <end position="33"/>
    </location>
</feature>
<dbReference type="InterPro" id="IPR010921">
    <property type="entry name" value="Trp_repressor/repl_initiator"/>
</dbReference>
<feature type="binding site" evidence="8">
    <location>
        <position position="228"/>
    </location>
    <ligand>
        <name>ATP</name>
        <dbReference type="ChEBI" id="CHEBI:30616"/>
    </ligand>
</feature>
<dbReference type="GO" id="GO:0008289">
    <property type="term" value="F:lipid binding"/>
    <property type="evidence" value="ECO:0007669"/>
    <property type="project" value="UniProtKB-KW"/>
</dbReference>
<comment type="subunit">
    <text evidence="8">Oligomerizes as a right-handed, spiral filament on DNA at oriC.</text>
</comment>
<dbReference type="InterPro" id="IPR027417">
    <property type="entry name" value="P-loop_NTPase"/>
</dbReference>
<feature type="binding site" evidence="8">
    <location>
        <position position="231"/>
    </location>
    <ligand>
        <name>ATP</name>
        <dbReference type="ChEBI" id="CHEBI:30616"/>
    </ligand>
</feature>
<feature type="region of interest" description="Domain IV, binds dsDNA" evidence="8">
    <location>
        <begin position="406"/>
        <end position="530"/>
    </location>
</feature>
<evidence type="ECO:0000256" key="3">
    <source>
        <dbReference type="ARBA" id="ARBA00022705"/>
    </source>
</evidence>
<dbReference type="HAMAP" id="MF_00377">
    <property type="entry name" value="DnaA_bact"/>
    <property type="match status" value="1"/>
</dbReference>
<evidence type="ECO:0000256" key="8">
    <source>
        <dbReference type="HAMAP-Rule" id="MF_00377"/>
    </source>
</evidence>
<evidence type="ECO:0000256" key="1">
    <source>
        <dbReference type="ARBA" id="ARBA00006583"/>
    </source>
</evidence>
<keyword evidence="16" id="KW-1185">Reference proteome</keyword>
<feature type="binding site" evidence="8">
    <location>
        <position position="232"/>
    </location>
    <ligand>
        <name>ATP</name>
        <dbReference type="ChEBI" id="CHEBI:30616"/>
    </ligand>
</feature>
<feature type="region of interest" description="Domain I, interacts with DnaA modulators" evidence="8">
    <location>
        <begin position="1"/>
        <end position="136"/>
    </location>
</feature>
<evidence type="ECO:0000256" key="4">
    <source>
        <dbReference type="ARBA" id="ARBA00022741"/>
    </source>
</evidence>
<evidence type="ECO:0000313" key="15">
    <source>
        <dbReference type="EMBL" id="KAB7742905.1"/>
    </source>
</evidence>
<organism evidence="15 16">
    <name type="scientific">Parvibaculum sedimenti</name>
    <dbReference type="NCBI Taxonomy" id="2608632"/>
    <lineage>
        <taxon>Bacteria</taxon>
        <taxon>Pseudomonadati</taxon>
        <taxon>Pseudomonadota</taxon>
        <taxon>Alphaproteobacteria</taxon>
        <taxon>Hyphomicrobiales</taxon>
        <taxon>Parvibaculaceae</taxon>
        <taxon>Parvibaculum</taxon>
    </lineage>
</organism>
<dbReference type="Gene3D" id="1.10.1750.10">
    <property type="match status" value="1"/>
</dbReference>
<proteinExistence type="inferred from homology"/>
<evidence type="ECO:0000256" key="12">
    <source>
        <dbReference type="SAM" id="MobiDB-lite"/>
    </source>
</evidence>
<evidence type="ECO:0000256" key="6">
    <source>
        <dbReference type="ARBA" id="ARBA00023121"/>
    </source>
</evidence>
<protein>
    <recommendedName>
        <fullName evidence="8 9">Chromosomal replication initiator protein DnaA</fullName>
    </recommendedName>
</protein>
<dbReference type="GO" id="GO:0003688">
    <property type="term" value="F:DNA replication origin binding"/>
    <property type="evidence" value="ECO:0007669"/>
    <property type="project" value="UniProtKB-UniRule"/>
</dbReference>
<dbReference type="PROSITE" id="PS01008">
    <property type="entry name" value="DNAA"/>
    <property type="match status" value="1"/>
</dbReference>
<gene>
    <name evidence="8 15" type="primary">dnaA</name>
    <name evidence="15" type="ORF">F2P47_00420</name>
</gene>
<keyword evidence="2 8" id="KW-0963">Cytoplasm</keyword>
<dbReference type="Gene3D" id="1.10.8.60">
    <property type="match status" value="1"/>
</dbReference>
<dbReference type="Proteomes" id="UP000468901">
    <property type="component" value="Unassembled WGS sequence"/>
</dbReference>
<keyword evidence="6 8" id="KW-0446">Lipid-binding</keyword>
<feature type="binding site" evidence="8">
    <location>
        <position position="230"/>
    </location>
    <ligand>
        <name>ATP</name>
        <dbReference type="ChEBI" id="CHEBI:30616"/>
    </ligand>
</feature>
<keyword evidence="4 8" id="KW-0547">Nucleotide-binding</keyword>
<feature type="compositionally biased region" description="Basic and acidic residues" evidence="12">
    <location>
        <begin position="1"/>
        <end position="10"/>
    </location>
</feature>
<evidence type="ECO:0000256" key="2">
    <source>
        <dbReference type="ARBA" id="ARBA00022490"/>
    </source>
</evidence>